<dbReference type="AlphaFoldDB" id="A0A073JX97"/>
<comment type="caution">
    <text evidence="1">The sequence shown here is derived from an EMBL/GenBank/DDBJ whole genome shotgun (WGS) entry which is preliminary data.</text>
</comment>
<organism evidence="1 2">
    <name type="scientific">Bacillus manliponensis</name>
    <dbReference type="NCBI Taxonomy" id="574376"/>
    <lineage>
        <taxon>Bacteria</taxon>
        <taxon>Bacillati</taxon>
        <taxon>Bacillota</taxon>
        <taxon>Bacilli</taxon>
        <taxon>Bacillales</taxon>
        <taxon>Bacillaceae</taxon>
        <taxon>Bacillus</taxon>
        <taxon>Bacillus cereus group</taxon>
    </lineage>
</organism>
<dbReference type="OrthoDB" id="2452460at2"/>
<name>A0A073JX97_9BACI</name>
<evidence type="ECO:0000313" key="2">
    <source>
        <dbReference type="Proteomes" id="UP000027822"/>
    </source>
</evidence>
<dbReference type="eggNOG" id="ENOG50333XR">
    <property type="taxonomic scope" value="Bacteria"/>
</dbReference>
<evidence type="ECO:0000313" key="1">
    <source>
        <dbReference type="EMBL" id="KEK19634.1"/>
    </source>
</evidence>
<reference evidence="1 2" key="1">
    <citation type="submission" date="2014-06" db="EMBL/GenBank/DDBJ databases">
        <title>Draft genome sequence of Bacillus manliponensis JCM 15802 (MCCC 1A00708).</title>
        <authorList>
            <person name="Lai Q."/>
            <person name="Liu Y."/>
            <person name="Shao Z."/>
        </authorList>
    </citation>
    <scope>NUCLEOTIDE SEQUENCE [LARGE SCALE GENOMIC DNA]</scope>
    <source>
        <strain evidence="1 2">JCM 15802</strain>
    </source>
</reference>
<dbReference type="EMBL" id="JOTN01000006">
    <property type="protein sequence ID" value="KEK19634.1"/>
    <property type="molecule type" value="Genomic_DNA"/>
</dbReference>
<accession>A0A073JX97</accession>
<sequence>MVKHYFILVGFLLSVITPFQTVSAEKVSKWEDWYVTTENIVSDIVFPAIDKRVIEEYGGKESSGFGWRWERIVGITYNSNHSYDVAVKIQVSSDNKSFSYAEDLVKVRVYPSCDSPKIGCKHDFKVEILDYKHLSQ</sequence>
<dbReference type="Proteomes" id="UP000027822">
    <property type="component" value="Unassembled WGS sequence"/>
</dbReference>
<keyword evidence="2" id="KW-1185">Reference proteome</keyword>
<proteinExistence type="predicted"/>
<gene>
    <name evidence="1" type="ORF">BAMA_20415</name>
</gene>
<protein>
    <recommendedName>
        <fullName evidence="3">DUF3888 domain-containing protein</fullName>
    </recommendedName>
</protein>
<evidence type="ECO:0008006" key="3">
    <source>
        <dbReference type="Google" id="ProtNLM"/>
    </source>
</evidence>